<evidence type="ECO:0000256" key="3">
    <source>
        <dbReference type="SAM" id="SignalP"/>
    </source>
</evidence>
<accession>A0A5R9DSY1</accession>
<dbReference type="Pfam" id="PF13458">
    <property type="entry name" value="Peripla_BP_6"/>
    <property type="match status" value="1"/>
</dbReference>
<evidence type="ECO:0000313" key="5">
    <source>
        <dbReference type="EMBL" id="TLQ38639.1"/>
    </source>
</evidence>
<feature type="signal peptide" evidence="3">
    <location>
        <begin position="1"/>
        <end position="27"/>
    </location>
</feature>
<reference evidence="5 6" key="1">
    <citation type="submission" date="2019-05" db="EMBL/GenBank/DDBJ databases">
        <title>The metagenome of a microbial culture collection derived from dairy environment covers the genomic content of the human microbiome.</title>
        <authorList>
            <person name="Roder T."/>
            <person name="Wuthrich D."/>
            <person name="Sattari Z."/>
            <person name="Von Ah U."/>
            <person name="Bar C."/>
            <person name="Ronchi F."/>
            <person name="Macpherson A.J."/>
            <person name="Ganal-Vonarburg S.C."/>
            <person name="Bruggmann R."/>
            <person name="Vergeres G."/>
        </authorList>
    </citation>
    <scope>NUCLEOTIDE SEQUENCE [LARGE SCALE GENOMIC DNA]</scope>
    <source>
        <strain evidence="5 6">FAM 24227</strain>
    </source>
</reference>
<dbReference type="InterPro" id="IPR051010">
    <property type="entry name" value="BCAA_transport"/>
</dbReference>
<dbReference type="InterPro" id="IPR028081">
    <property type="entry name" value="Leu-bd"/>
</dbReference>
<gene>
    <name evidence="5" type="ORF">FEZ33_11595</name>
</gene>
<dbReference type="CDD" id="cd06347">
    <property type="entry name" value="PBP1_ABC_LivK_ligand_binding-like"/>
    <property type="match status" value="1"/>
</dbReference>
<dbReference type="InterPro" id="IPR028082">
    <property type="entry name" value="Peripla_BP_I"/>
</dbReference>
<dbReference type="RefSeq" id="WP_138405532.1">
    <property type="nucleotide sequence ID" value="NZ_VBSP01000070.1"/>
</dbReference>
<name>A0A5R9DSY1_9LACT</name>
<dbReference type="PANTHER" id="PTHR30483">
    <property type="entry name" value="LEUCINE-SPECIFIC-BINDING PROTEIN"/>
    <property type="match status" value="1"/>
</dbReference>
<dbReference type="Gene3D" id="3.40.50.2300">
    <property type="match status" value="2"/>
</dbReference>
<evidence type="ECO:0000313" key="6">
    <source>
        <dbReference type="Proteomes" id="UP000306420"/>
    </source>
</evidence>
<comment type="similarity">
    <text evidence="1">Belongs to the leucine-binding protein family.</text>
</comment>
<evidence type="ECO:0000256" key="2">
    <source>
        <dbReference type="ARBA" id="ARBA00022729"/>
    </source>
</evidence>
<dbReference type="AlphaFoldDB" id="A0A5R9DSY1"/>
<dbReference type="SUPFAM" id="SSF53822">
    <property type="entry name" value="Periplasmic binding protein-like I"/>
    <property type="match status" value="1"/>
</dbReference>
<organism evidence="5 6">
    <name type="scientific">Ruoffia tabacinasalis</name>
    <dbReference type="NCBI Taxonomy" id="87458"/>
    <lineage>
        <taxon>Bacteria</taxon>
        <taxon>Bacillati</taxon>
        <taxon>Bacillota</taxon>
        <taxon>Bacilli</taxon>
        <taxon>Lactobacillales</taxon>
        <taxon>Aerococcaceae</taxon>
        <taxon>Ruoffia</taxon>
    </lineage>
</organism>
<dbReference type="PANTHER" id="PTHR30483:SF6">
    <property type="entry name" value="PERIPLASMIC BINDING PROTEIN OF ABC TRANSPORTER FOR NATURAL AMINO ACIDS"/>
    <property type="match status" value="1"/>
</dbReference>
<feature type="chain" id="PRO_5024407447" evidence="3">
    <location>
        <begin position="28"/>
        <end position="393"/>
    </location>
</feature>
<dbReference type="Proteomes" id="UP000306420">
    <property type="component" value="Unassembled WGS sequence"/>
</dbReference>
<proteinExistence type="inferred from homology"/>
<protein>
    <submittedName>
        <fullName evidence="5">ABC transporter substrate-binding protein</fullName>
    </submittedName>
</protein>
<evidence type="ECO:0000256" key="1">
    <source>
        <dbReference type="ARBA" id="ARBA00010062"/>
    </source>
</evidence>
<keyword evidence="2 3" id="KW-0732">Signal</keyword>
<feature type="domain" description="Leucine-binding protein" evidence="4">
    <location>
        <begin position="33"/>
        <end position="378"/>
    </location>
</feature>
<comment type="caution">
    <text evidence="5">The sequence shown here is derived from an EMBL/GenBank/DDBJ whole genome shotgun (WGS) entry which is preliminary data.</text>
</comment>
<dbReference type="OrthoDB" id="9783240at2"/>
<dbReference type="EMBL" id="VBSP01000070">
    <property type="protein sequence ID" value="TLQ38639.1"/>
    <property type="molecule type" value="Genomic_DNA"/>
</dbReference>
<sequence>MNFKKIGLSLLAGVTLFASSSNLSAFAQEENETVKIGANMETSGYSASYGQAMYEALQLAVEEVNNEGGLLDGREVEIIHYDNKSDKTETASVATRLVEEGAVALIGPGATDLVLAQNPVAEQSEVPAVIPAATADDLTMDDDGNVLDWVFRLAFSYTYQANAAARFATDELGAQKAVVLVDQSNDYSVGQAEPFIKEWEALGNEVVLEESYTSGDTDFSAVLTTLMATEFDVIYLPAFYTEGGLITKQAREMGLTQPILSGHGFASDAYVELAGANNATDVYFTSNFYTGTEEEAGKAFVEAYEAKFGKTPDTFGALGYDGAKLLFQAIEDAGSTDRTAVRDAIENMETFTGGVTGEFYIDEEHNAVKPAPMLHLVDGKVAEIYEVDGSSNE</sequence>
<evidence type="ECO:0000259" key="4">
    <source>
        <dbReference type="Pfam" id="PF13458"/>
    </source>
</evidence>